<dbReference type="GO" id="GO:0015288">
    <property type="term" value="F:porin activity"/>
    <property type="evidence" value="ECO:0007669"/>
    <property type="project" value="TreeGrafter"/>
</dbReference>
<evidence type="ECO:0000256" key="4">
    <source>
        <dbReference type="ARBA" id="ARBA00022452"/>
    </source>
</evidence>
<feature type="chain" id="PRO_5001584478" evidence="9">
    <location>
        <begin position="37"/>
        <end position="489"/>
    </location>
</feature>
<sequence length="489" mass="51454">MNPLRRARSSAFKRAPVACALAGLLAGLFALGSAQAQNLPELFAAARAHDASFEAALAQFEADRARAAQAQAGVRPSVALSGGASWTHRDSSLPGPDRLLNQQQLTLGASQPLFRPANQLALQQAQWALQAAQARLQSAEQDLIVRTAQATFDVLAAQDRLRFIEAQQQAVAEQLAAARRMFEVGATTVTDVREAQARFDLVRAQQIAAANELQVNQLALEQLVGRSPVRPWHLPEGVALPALPGLPGAPAATATTPAAGLGTTPAATSSPAASPTTALPSWVERAQTAHPLLRQAEAGLQIAALEVQRAQAARGPTVDATAQLQLARSPNPAQPASGHVRQRDASVGIQFNLPLYSGGALQNRIEEAVALHTRARAELDAAQRSVTQATRSAYLGVASGIGQVQALQAAQASSQSALDANRLGLEVGVRINLDVLNAQSQLFDTKTQLARARYEVLLGTLRLRQASGVLSADDLQPIAALLRAPQPKH</sequence>
<reference evidence="10 11" key="1">
    <citation type="journal article" date="2014" name="Nat. Commun.">
        <title>Physiological and genomic features of highly alkaliphilic hydrogen-utilizing Betaproteobacteria from a continental serpentinizing site.</title>
        <authorList>
            <person name="Suzuki S."/>
            <person name="Kuenen J.G."/>
            <person name="Schipper K."/>
            <person name="van der Velde S."/>
            <person name="Ishii S."/>
            <person name="Wu A."/>
            <person name="Sorokin D.Y."/>
            <person name="Tenney A."/>
            <person name="Meng X.Y."/>
            <person name="Morrill P.L."/>
            <person name="Kamagata Y."/>
            <person name="Muyzer G."/>
            <person name="Nealson K.H."/>
        </authorList>
    </citation>
    <scope>NUCLEOTIDE SEQUENCE [LARGE SCALE GENOMIC DNA]</scope>
    <source>
        <strain evidence="10 11">B1</strain>
    </source>
</reference>
<dbReference type="Gene3D" id="1.20.1600.10">
    <property type="entry name" value="Outer membrane efflux proteins (OEP)"/>
    <property type="match status" value="1"/>
</dbReference>
<dbReference type="InterPro" id="IPR003423">
    <property type="entry name" value="OMP_efflux"/>
</dbReference>
<comment type="subcellular location">
    <subcellularLocation>
        <location evidence="1">Cell outer membrane</location>
    </subcellularLocation>
</comment>
<dbReference type="EMBL" id="AP014569">
    <property type="protein sequence ID" value="BAO82569.1"/>
    <property type="molecule type" value="Genomic_DNA"/>
</dbReference>
<evidence type="ECO:0000256" key="8">
    <source>
        <dbReference type="SAM" id="MobiDB-lite"/>
    </source>
</evidence>
<proteinExistence type="inferred from homology"/>
<dbReference type="PANTHER" id="PTHR30026">
    <property type="entry name" value="OUTER MEMBRANE PROTEIN TOLC"/>
    <property type="match status" value="1"/>
</dbReference>
<evidence type="ECO:0000256" key="9">
    <source>
        <dbReference type="SAM" id="SignalP"/>
    </source>
</evidence>
<dbReference type="GO" id="GO:0015562">
    <property type="term" value="F:efflux transmembrane transporter activity"/>
    <property type="evidence" value="ECO:0007669"/>
    <property type="project" value="InterPro"/>
</dbReference>
<keyword evidence="11" id="KW-1185">Reference proteome</keyword>
<protein>
    <submittedName>
        <fullName evidence="10">Outer membrane protein</fullName>
    </submittedName>
</protein>
<keyword evidence="4" id="KW-1134">Transmembrane beta strand</keyword>
<dbReference type="GO" id="GO:0009279">
    <property type="term" value="C:cell outer membrane"/>
    <property type="evidence" value="ECO:0007669"/>
    <property type="project" value="UniProtKB-SubCell"/>
</dbReference>
<evidence type="ECO:0000256" key="1">
    <source>
        <dbReference type="ARBA" id="ARBA00004442"/>
    </source>
</evidence>
<dbReference type="RefSeq" id="WP_045534592.1">
    <property type="nucleotide sequence ID" value="NZ_AP014569.1"/>
</dbReference>
<accession>A0A060NUI8</accession>
<keyword evidence="3" id="KW-0813">Transport</keyword>
<name>A0A060NUI8_9BURK</name>
<dbReference type="OrthoDB" id="9813458at2"/>
<evidence type="ECO:0000256" key="6">
    <source>
        <dbReference type="ARBA" id="ARBA00023136"/>
    </source>
</evidence>
<keyword evidence="6" id="KW-0472">Membrane</keyword>
<keyword evidence="9" id="KW-0732">Signal</keyword>
<dbReference type="AlphaFoldDB" id="A0A060NUI8"/>
<evidence type="ECO:0000313" key="11">
    <source>
        <dbReference type="Proteomes" id="UP000066014"/>
    </source>
</evidence>
<gene>
    <name evidence="10" type="ORF">SMCB_0341</name>
</gene>
<evidence type="ECO:0000256" key="7">
    <source>
        <dbReference type="ARBA" id="ARBA00023237"/>
    </source>
</evidence>
<dbReference type="InterPro" id="IPR051906">
    <property type="entry name" value="TolC-like"/>
</dbReference>
<dbReference type="Pfam" id="PF02321">
    <property type="entry name" value="OEP"/>
    <property type="match status" value="2"/>
</dbReference>
<evidence type="ECO:0000256" key="3">
    <source>
        <dbReference type="ARBA" id="ARBA00022448"/>
    </source>
</evidence>
<dbReference type="KEGG" id="cbab:SMCB_0341"/>
<feature type="region of interest" description="Disordered" evidence="8">
    <location>
        <begin position="251"/>
        <end position="276"/>
    </location>
</feature>
<dbReference type="GO" id="GO:1990281">
    <property type="term" value="C:efflux pump complex"/>
    <property type="evidence" value="ECO:0007669"/>
    <property type="project" value="TreeGrafter"/>
</dbReference>
<dbReference type="PANTHER" id="PTHR30026:SF20">
    <property type="entry name" value="OUTER MEMBRANE PROTEIN TOLC"/>
    <property type="match status" value="1"/>
</dbReference>
<evidence type="ECO:0000313" key="10">
    <source>
        <dbReference type="EMBL" id="BAO82569.1"/>
    </source>
</evidence>
<organism evidence="10 11">
    <name type="scientific">Serpentinimonas maccroryi</name>
    <dbReference type="NCBI Taxonomy" id="1458426"/>
    <lineage>
        <taxon>Bacteria</taxon>
        <taxon>Pseudomonadati</taxon>
        <taxon>Pseudomonadota</taxon>
        <taxon>Betaproteobacteria</taxon>
        <taxon>Burkholderiales</taxon>
        <taxon>Comamonadaceae</taxon>
        <taxon>Serpentinimonas</taxon>
    </lineage>
</organism>
<dbReference type="HOGENOM" id="CLU_012817_0_2_4"/>
<dbReference type="Proteomes" id="UP000066014">
    <property type="component" value="Chromosome"/>
</dbReference>
<feature type="signal peptide" evidence="9">
    <location>
        <begin position="1"/>
        <end position="36"/>
    </location>
</feature>
<keyword evidence="5" id="KW-0812">Transmembrane</keyword>
<keyword evidence="7" id="KW-0998">Cell outer membrane</keyword>
<dbReference type="SUPFAM" id="SSF56954">
    <property type="entry name" value="Outer membrane efflux proteins (OEP)"/>
    <property type="match status" value="1"/>
</dbReference>
<evidence type="ECO:0000256" key="5">
    <source>
        <dbReference type="ARBA" id="ARBA00022692"/>
    </source>
</evidence>
<evidence type="ECO:0000256" key="2">
    <source>
        <dbReference type="ARBA" id="ARBA00007613"/>
    </source>
</evidence>
<comment type="similarity">
    <text evidence="2">Belongs to the outer membrane factor (OMF) (TC 1.B.17) family.</text>
</comment>
<dbReference type="STRING" id="1458426.SMCB_0341"/>